<keyword evidence="4" id="KW-0547">Nucleotide-binding</keyword>
<evidence type="ECO:0000256" key="1">
    <source>
        <dbReference type="ARBA" id="ARBA00093462"/>
    </source>
</evidence>
<keyword evidence="4" id="KW-0067">ATP-binding</keyword>
<proteinExistence type="inferred from homology"/>
<gene>
    <name evidence="4" type="ORF">FYJ61_04725</name>
</gene>
<reference evidence="4 5" key="1">
    <citation type="submission" date="2019-08" db="EMBL/GenBank/DDBJ databases">
        <title>In-depth cultivation of the pig gut microbiome towards novel bacterial diversity and tailored functional studies.</title>
        <authorList>
            <person name="Wylensek D."/>
            <person name="Hitch T.C.A."/>
            <person name="Clavel T."/>
        </authorList>
    </citation>
    <scope>NUCLEOTIDE SEQUENCE [LARGE SCALE GENOMIC DNA]</scope>
    <source>
        <strain evidence="4 5">WCA-470BD-2E</strain>
    </source>
</reference>
<evidence type="ECO:0000259" key="2">
    <source>
        <dbReference type="Pfam" id="PF07261"/>
    </source>
</evidence>
<dbReference type="InterPro" id="IPR006343">
    <property type="entry name" value="DnaB/C_C"/>
</dbReference>
<organism evidence="4 5">
    <name type="scientific">Lactobacillus equicursoris</name>
    <dbReference type="NCBI Taxonomy" id="420645"/>
    <lineage>
        <taxon>Bacteria</taxon>
        <taxon>Bacillati</taxon>
        <taxon>Bacillota</taxon>
        <taxon>Bacilli</taxon>
        <taxon>Lactobacillales</taxon>
        <taxon>Lactobacillaceae</taxon>
        <taxon>Lactobacillus</taxon>
    </lineage>
</organism>
<evidence type="ECO:0000313" key="5">
    <source>
        <dbReference type="Proteomes" id="UP000452141"/>
    </source>
</evidence>
<evidence type="ECO:0000313" key="4">
    <source>
        <dbReference type="EMBL" id="MST79785.1"/>
    </source>
</evidence>
<dbReference type="Proteomes" id="UP000452141">
    <property type="component" value="Unassembled WGS sequence"/>
</dbReference>
<dbReference type="EMBL" id="VUMW01000010">
    <property type="protein sequence ID" value="MST79785.1"/>
    <property type="molecule type" value="Genomic_DNA"/>
</dbReference>
<name>A0A844FNG6_9LACO</name>
<dbReference type="GO" id="GO:0004386">
    <property type="term" value="F:helicase activity"/>
    <property type="evidence" value="ECO:0007669"/>
    <property type="project" value="UniProtKB-KW"/>
</dbReference>
<keyword evidence="4" id="KW-0378">Hydrolase</keyword>
<evidence type="ECO:0000259" key="3">
    <source>
        <dbReference type="Pfam" id="PF25888"/>
    </source>
</evidence>
<sequence length="441" mass="50714">MYQNSNPKQRYLVMNELTLEPKQEKVLIRLYQPLVGALGVALYQTLLEEFDAYQPLSKTPALYNLQELLDCSLRQLFTAIHKLEATGLLTTYVSHNQVMGDLLAFKLNKVPDAGYFFNTDLLASLLREKIGSPRFSQLSRTFARSAKRQERQLENLEDVSASFFEVFRLPDEEVMDPSSEVKAAARENVQVKDEPVQLKVKQVDWQFLKDCFARYQIPASEVDRCQGEIQSIMELYGLSEQEFVDETLPTLHGSYQLNPAAIRKSLAYNFKADHRRQEVLKQQEQGQQVAGDQRDQALLTEMHEKAPAEFLSDLKKKKGGFSTARERFVINNLQSSVGLAPSLINALVYTCLNYQSVVTQDLAGRIANDWLQKKITTPEAALKYVRERALNNRQKKRSYTPQRTTEKVTDWSKKEFNDKIDLSDDELRKMLNNINPDKDKR</sequence>
<protein>
    <submittedName>
        <fullName evidence="4">Helicase DnaB</fullName>
    </submittedName>
</protein>
<keyword evidence="4" id="KW-0347">Helicase</keyword>
<dbReference type="Pfam" id="PF07261">
    <property type="entry name" value="DnaB_2"/>
    <property type="match status" value="1"/>
</dbReference>
<dbReference type="Pfam" id="PF25888">
    <property type="entry name" value="WHD_DnaB"/>
    <property type="match status" value="1"/>
</dbReference>
<comment type="caution">
    <text evidence="4">The sequence shown here is derived from an EMBL/GenBank/DDBJ whole genome shotgun (WGS) entry which is preliminary data.</text>
</comment>
<comment type="similarity">
    <text evidence="1">Belongs to the DnaB/DnaD family.</text>
</comment>
<feature type="domain" description="DnaB/C C-terminal" evidence="2">
    <location>
        <begin position="312"/>
        <end position="384"/>
    </location>
</feature>
<accession>A0A844FNG6</accession>
<dbReference type="InterPro" id="IPR058660">
    <property type="entry name" value="WHD_DnaB"/>
</dbReference>
<dbReference type="AlphaFoldDB" id="A0A844FNG6"/>
<dbReference type="RefSeq" id="WP_154486774.1">
    <property type="nucleotide sequence ID" value="NZ_VUMW01000010.1"/>
</dbReference>
<feature type="domain" description="Replicative helicase loading/DNA remodeling protein DnaB N-terminal winged helix" evidence="3">
    <location>
        <begin position="6"/>
        <end position="242"/>
    </location>
</feature>